<reference evidence="2 3" key="1">
    <citation type="submission" date="2024-12" db="EMBL/GenBank/DDBJ databases">
        <title>The coexistence of Mycolicibacterium septicum and Mycolicibacterium nivoides in clinical samples.</title>
        <authorList>
            <person name="Wang C."/>
            <person name="Feng Y."/>
            <person name="Zong Z."/>
        </authorList>
    </citation>
    <scope>NUCLEOTIDE SEQUENCE [LARGE SCALE GENOMIC DNA]</scope>
    <source>
        <strain evidence="2 3">120309</strain>
    </source>
</reference>
<sequence>MGEETMAPGWYLTSSGRHAYWDGQKWLPDEPPPTSADQGMSRPKAVAVGVLILSGIGLVMSMQSASLLTGTGSIWTGVAIAGAGAAAAFFLGAAKWARSVAVVALVLALFSAGYMEKQINDKRNEISHMFNTSP</sequence>
<feature type="transmembrane region" description="Helical" evidence="1">
    <location>
        <begin position="45"/>
        <end position="62"/>
    </location>
</feature>
<evidence type="ECO:0000313" key="3">
    <source>
        <dbReference type="Proteomes" id="UP001635816"/>
    </source>
</evidence>
<dbReference type="EMBL" id="JBKBDD010000004">
    <property type="protein sequence ID" value="MFN6544475.1"/>
    <property type="molecule type" value="Genomic_DNA"/>
</dbReference>
<name>A0ABW9L9L8_9MYCO</name>
<keyword evidence="1" id="KW-1133">Transmembrane helix</keyword>
<protein>
    <recommendedName>
        <fullName evidence="4">DUF2510 domain-containing protein</fullName>
    </recommendedName>
</protein>
<evidence type="ECO:0008006" key="4">
    <source>
        <dbReference type="Google" id="ProtNLM"/>
    </source>
</evidence>
<dbReference type="Proteomes" id="UP001635816">
    <property type="component" value="Unassembled WGS sequence"/>
</dbReference>
<feature type="transmembrane region" description="Helical" evidence="1">
    <location>
        <begin position="74"/>
        <end position="91"/>
    </location>
</feature>
<organism evidence="2 3">
    <name type="scientific">Mycolicibacterium nivoides</name>
    <dbReference type="NCBI Taxonomy" id="2487344"/>
    <lineage>
        <taxon>Bacteria</taxon>
        <taxon>Bacillati</taxon>
        <taxon>Actinomycetota</taxon>
        <taxon>Actinomycetes</taxon>
        <taxon>Mycobacteriales</taxon>
        <taxon>Mycobacteriaceae</taxon>
        <taxon>Mycolicibacterium</taxon>
    </lineage>
</organism>
<evidence type="ECO:0000256" key="1">
    <source>
        <dbReference type="SAM" id="Phobius"/>
    </source>
</evidence>
<dbReference type="RefSeq" id="WP_409543635.1">
    <property type="nucleotide sequence ID" value="NZ_JBKBDD010000004.1"/>
</dbReference>
<gene>
    <name evidence="2" type="ORF">ACK4CT_14885</name>
</gene>
<keyword evidence="1" id="KW-0812">Transmembrane</keyword>
<comment type="caution">
    <text evidence="2">The sequence shown here is derived from an EMBL/GenBank/DDBJ whole genome shotgun (WGS) entry which is preliminary data.</text>
</comment>
<evidence type="ECO:0000313" key="2">
    <source>
        <dbReference type="EMBL" id="MFN6544475.1"/>
    </source>
</evidence>
<keyword evidence="3" id="KW-1185">Reference proteome</keyword>
<proteinExistence type="predicted"/>
<accession>A0ABW9L9L8</accession>
<feature type="transmembrane region" description="Helical" evidence="1">
    <location>
        <begin position="97"/>
        <end position="115"/>
    </location>
</feature>
<keyword evidence="1" id="KW-0472">Membrane</keyword>